<reference evidence="5" key="1">
    <citation type="journal article" date="2019" name="Int. J. Syst. Evol. Microbiol.">
        <title>The Global Catalogue of Microorganisms (GCM) 10K type strain sequencing project: providing services to taxonomists for standard genome sequencing and annotation.</title>
        <authorList>
            <consortium name="The Broad Institute Genomics Platform"/>
            <consortium name="The Broad Institute Genome Sequencing Center for Infectious Disease"/>
            <person name="Wu L."/>
            <person name="Ma J."/>
        </authorList>
    </citation>
    <scope>NUCLEOTIDE SEQUENCE [LARGE SCALE GENOMIC DNA]</scope>
    <source>
        <strain evidence="5">CCUG 42722</strain>
    </source>
</reference>
<evidence type="ECO:0000256" key="2">
    <source>
        <dbReference type="ARBA" id="ARBA00022840"/>
    </source>
</evidence>
<dbReference type="Gene3D" id="3.40.50.300">
    <property type="entry name" value="P-loop containing nucleotide triphosphate hydrolases"/>
    <property type="match status" value="2"/>
</dbReference>
<dbReference type="PANTHER" id="PTHR43788:SF6">
    <property type="entry name" value="DNA HELICASE B"/>
    <property type="match status" value="1"/>
</dbReference>
<name>A0ABV9HDT3_9MICO</name>
<dbReference type="Proteomes" id="UP001596011">
    <property type="component" value="Unassembled WGS sequence"/>
</dbReference>
<evidence type="ECO:0000256" key="1">
    <source>
        <dbReference type="ARBA" id="ARBA00022741"/>
    </source>
</evidence>
<keyword evidence="5" id="KW-1185">Reference proteome</keyword>
<evidence type="ECO:0000259" key="3">
    <source>
        <dbReference type="Pfam" id="PF08751"/>
    </source>
</evidence>
<dbReference type="CDD" id="cd18809">
    <property type="entry name" value="SF1_C_RecD"/>
    <property type="match status" value="1"/>
</dbReference>
<organism evidence="4 5">
    <name type="scientific">Promicromonospora alba</name>
    <dbReference type="NCBI Taxonomy" id="1616110"/>
    <lineage>
        <taxon>Bacteria</taxon>
        <taxon>Bacillati</taxon>
        <taxon>Actinomycetota</taxon>
        <taxon>Actinomycetes</taxon>
        <taxon>Micrococcales</taxon>
        <taxon>Promicromonosporaceae</taxon>
        <taxon>Promicromonospora</taxon>
    </lineage>
</organism>
<dbReference type="NCBIfam" id="NF041492">
    <property type="entry name" value="MobF"/>
    <property type="match status" value="1"/>
</dbReference>
<feature type="domain" description="TrwC relaxase" evidence="3">
    <location>
        <begin position="4"/>
        <end position="365"/>
    </location>
</feature>
<keyword evidence="1" id="KW-0547">Nucleotide-binding</keyword>
<gene>
    <name evidence="4" type="primary">mobF</name>
    <name evidence="4" type="ORF">ACFO6V_08550</name>
</gene>
<dbReference type="InterPro" id="IPR050534">
    <property type="entry name" value="Coronavir_polyprotein_1ab"/>
</dbReference>
<evidence type="ECO:0000313" key="5">
    <source>
        <dbReference type="Proteomes" id="UP001596011"/>
    </source>
</evidence>
<dbReference type="EMBL" id="JBHSFI010000003">
    <property type="protein sequence ID" value="MFC4628282.1"/>
    <property type="molecule type" value="Genomic_DNA"/>
</dbReference>
<dbReference type="InterPro" id="IPR014862">
    <property type="entry name" value="TrwC"/>
</dbReference>
<comment type="caution">
    <text evidence="4">The sequence shown here is derived from an EMBL/GenBank/DDBJ whole genome shotgun (WGS) entry which is preliminary data.</text>
</comment>
<dbReference type="RefSeq" id="WP_377134221.1">
    <property type="nucleotide sequence ID" value="NZ_JBHSFI010000003.1"/>
</dbReference>
<proteinExistence type="predicted"/>
<dbReference type="PANTHER" id="PTHR43788">
    <property type="entry name" value="DNA2/NAM7 HELICASE FAMILY MEMBER"/>
    <property type="match status" value="1"/>
</dbReference>
<dbReference type="SUPFAM" id="SSF52540">
    <property type="entry name" value="P-loop containing nucleoside triphosphate hydrolases"/>
    <property type="match status" value="2"/>
</dbReference>
<dbReference type="SUPFAM" id="SSF55464">
    <property type="entry name" value="Origin of replication-binding domain, RBD-like"/>
    <property type="match status" value="1"/>
</dbReference>
<evidence type="ECO:0000313" key="4">
    <source>
        <dbReference type="EMBL" id="MFC4628282.1"/>
    </source>
</evidence>
<protein>
    <submittedName>
        <fullName evidence="4">MobF family relaxase</fullName>
    </submittedName>
</protein>
<dbReference type="Pfam" id="PF13604">
    <property type="entry name" value="AAA_30"/>
    <property type="match status" value="1"/>
</dbReference>
<sequence>MSVGNGTEYLTGSVANADCDFPSLGDGLGLDPVTAYYTAVGTPPGYWLGSGVADLGGGVLVPGDRVTTTQLQRLLEAGRDPVTTEPLGRAYPKIVPLRERIENRAAALDPALSPADRQAAVDDIVRDETLAGRRTAVAGFDLTFSPAKSVSVLWGLSDRNTQAIILGAHRAAMAETIKFIENYIAATRMGTDTGNGSIMQADVTGVIATAYDHWDSRAHDPQLHTHLVIANKVRAVVDGKWRTLDSRALFNANVAFSEHYNAVLADRLTGALGLKWERRVRGKDRNPRMEIVGVSDELIEEFSNRSAEIEHCADELIDEYRDKHGRTPSPGTINRLREQATLETRPPKTIESLADLTVQWRERAGRILGQDPTAWAQGLLSAALAEPGQVFTAADVPQDVVDMAASVVLSVVGDKRATWKHWNLWAEAERQTMHWRMATHHDRVQVVTRIVAQAEGGSVTLTPPELAPTPLAMRRADGSSTLRPKHSVVFTSQAVLNAEKRLLGLMGDRTAPRLGGERLRAILSHGVRDGALDASQADAIATVASSGRRLDLLVGPAGTGKTTTLRALRTLWEGQHGPGTVVGLAPSAAAADVLGTELGIACENTAMWLTRHHHGRARFEPGQLVIVDEASLAGTHTLDRLTRAAVEAGAKVLLVGDPAQLPAVETGGALTLLAGERARTTGDVPTLTEVHRFHADWEKRATLRLRDGDTDILTTYQEHGRIQAGITEDITDAAYRAWKADTETGLSSVLVVPDTATMNDLNRRARAERVLTGRVSDGHTVRLAGQTRASAGDLILTRRNDRTLRYRRAGWVRNGDRWQLTTVHPDGSVTAQRIDPDAHTDARNADRQQLSGPTVHLPAAYVAEHVDLGYAITAHRAQGLTVDTAYTVASPSMSRENLYVALTRGRVTNTVFVPVDQPDRNHNHEHAIGANIDPDLPELDAARAALAGILPRVGAEPSAHQTRHDKEHRWGSIAQLAAEYDTIATHAQRPRWTQLVAHTLAVEGFTRRDIAQVVESDAFGPLCAELRRAEADGHDVYRLLPRIAAARSLYDADDIAAVLHDRLTHAATRTANGRNRVAGLVPQAQGEFPPDVCEALDRRADLIERQARTRATQALHDREPWTRHLPQRPLGTTEHEWQNAVHAVAAYRDLYGVTGDSLLGEPPTTPAQRADAHRIHGRLRYLIHAGQRDWSGPRRPQIEGPTV</sequence>
<keyword evidence="2" id="KW-0067">ATP-binding</keyword>
<dbReference type="CDD" id="cd17933">
    <property type="entry name" value="DEXSc_RecD-like"/>
    <property type="match status" value="1"/>
</dbReference>
<dbReference type="InterPro" id="IPR027417">
    <property type="entry name" value="P-loop_NTPase"/>
</dbReference>
<dbReference type="Pfam" id="PF08751">
    <property type="entry name" value="TrwC"/>
    <property type="match status" value="1"/>
</dbReference>
<accession>A0ABV9HDT3</accession>